<name>A0A179SXJ9_9BACI</name>
<dbReference type="SUPFAM" id="SSF51395">
    <property type="entry name" value="FMN-linked oxidoreductases"/>
    <property type="match status" value="1"/>
</dbReference>
<feature type="binding site" evidence="11">
    <location>
        <position position="123"/>
    </location>
    <ligand>
        <name>FMN</name>
        <dbReference type="ChEBI" id="CHEBI:58210"/>
    </ligand>
</feature>
<dbReference type="Gene3D" id="3.20.20.70">
    <property type="entry name" value="Aldolase class I"/>
    <property type="match status" value="1"/>
</dbReference>
<evidence type="ECO:0000256" key="3">
    <source>
        <dbReference type="ARBA" id="ARBA00022630"/>
    </source>
</evidence>
<dbReference type="AlphaFoldDB" id="A0A179SXJ9"/>
<dbReference type="GO" id="GO:0070402">
    <property type="term" value="F:NADPH binding"/>
    <property type="evidence" value="ECO:0007669"/>
    <property type="project" value="UniProtKB-UniRule"/>
</dbReference>
<dbReference type="GO" id="GO:0010181">
    <property type="term" value="F:FMN binding"/>
    <property type="evidence" value="ECO:0007669"/>
    <property type="project" value="UniProtKB-UniRule"/>
</dbReference>
<gene>
    <name evidence="11" type="primary">fni</name>
    <name evidence="13" type="ORF">A6K24_21785</name>
</gene>
<comment type="cofactor">
    <cofactor evidence="11">
        <name>NADPH</name>
        <dbReference type="ChEBI" id="CHEBI:57783"/>
    </cofactor>
</comment>
<dbReference type="SMART" id="SM01240">
    <property type="entry name" value="IMPDH"/>
    <property type="match status" value="1"/>
</dbReference>
<proteinExistence type="inferred from homology"/>
<accession>A0A179SXJ9</accession>
<sequence length="352" mass="38272">MSKRAQRKIEHIQHALATGQQRTNGFDDITFVHQSLPNLSIAEIDLSTKVGELTLSSPLFINAMTGGGGEDTVIINEALSKAAKNANIAVAVGSQMSAIKDKSERPSYEIIRKVNKEGIIFGNLGSEATVEQAKIAVDMIQANALQIHLNVVQELVMPEGDRDFSGALSRIEQIVKGVDVPVIVKEVGFGMNREVAAKLKEVGVTAVDVGGFGGTNFSKIENMRRRKMLKFFDQWGISTTASIAEVSSLKRIPVIGSGGIQDALDIAKAIALGASSVGVAGYLLKVFIDKGYEHLEQEINQMIEELTIVMSALGSRTIQELQYAPLIISGKTHHWLTERSIDTKEYSNRKIR</sequence>
<dbReference type="GO" id="GO:0004452">
    <property type="term" value="F:isopentenyl-diphosphate delta-isomerase activity"/>
    <property type="evidence" value="ECO:0007669"/>
    <property type="project" value="UniProtKB-UniRule"/>
</dbReference>
<comment type="cofactor">
    <cofactor evidence="11">
        <name>Mg(2+)</name>
        <dbReference type="ChEBI" id="CHEBI:18420"/>
    </cofactor>
</comment>
<comment type="function">
    <text evidence="11">Involved in the biosynthesis of isoprenoids. Catalyzes the 1,3-allylic rearrangement of the homoallylic substrate isopentenyl (IPP) to its allylic isomer, dimethylallyl diphosphate (DMAPP).</text>
</comment>
<feature type="binding site" evidence="11">
    <location>
        <position position="94"/>
    </location>
    <ligand>
        <name>FMN</name>
        <dbReference type="ChEBI" id="CHEBI:58210"/>
    </ligand>
</feature>
<keyword evidence="7 11" id="KW-0521">NADP</keyword>
<comment type="caution">
    <text evidence="13">The sequence shown here is derived from an EMBL/GenBank/DDBJ whole genome shotgun (WGS) entry which is preliminary data.</text>
</comment>
<comment type="similarity">
    <text evidence="11">Belongs to the IPP isomerase type 2 family.</text>
</comment>
<dbReference type="PANTHER" id="PTHR43665">
    <property type="entry name" value="ISOPENTENYL-DIPHOSPHATE DELTA-ISOMERASE"/>
    <property type="match status" value="1"/>
</dbReference>
<dbReference type="InterPro" id="IPR011179">
    <property type="entry name" value="IPdP_isomerase"/>
</dbReference>
<evidence type="ECO:0000313" key="13">
    <source>
        <dbReference type="EMBL" id="OAS86355.1"/>
    </source>
</evidence>
<keyword evidence="5 11" id="KW-0479">Metal-binding</keyword>
<keyword evidence="4 11" id="KW-0288">FMN</keyword>
<evidence type="ECO:0000256" key="4">
    <source>
        <dbReference type="ARBA" id="ARBA00022643"/>
    </source>
</evidence>
<keyword evidence="6 11" id="KW-0460">Magnesium</keyword>
<dbReference type="InterPro" id="IPR000262">
    <property type="entry name" value="FMN-dep_DH"/>
</dbReference>
<evidence type="ECO:0000259" key="12">
    <source>
        <dbReference type="Pfam" id="PF01070"/>
    </source>
</evidence>
<evidence type="ECO:0000256" key="7">
    <source>
        <dbReference type="ARBA" id="ARBA00022857"/>
    </source>
</evidence>
<evidence type="ECO:0000313" key="14">
    <source>
        <dbReference type="Proteomes" id="UP000078534"/>
    </source>
</evidence>
<dbReference type="EC" id="5.3.3.2" evidence="11"/>
<dbReference type="InterPro" id="IPR013785">
    <property type="entry name" value="Aldolase_TIM"/>
</dbReference>
<dbReference type="GO" id="GO:0016491">
    <property type="term" value="F:oxidoreductase activity"/>
    <property type="evidence" value="ECO:0007669"/>
    <property type="project" value="InterPro"/>
</dbReference>
<feature type="binding site" evidence="11">
    <location>
        <begin position="63"/>
        <end position="65"/>
    </location>
    <ligand>
        <name>FMN</name>
        <dbReference type="ChEBI" id="CHEBI:58210"/>
    </ligand>
</feature>
<feature type="domain" description="FMN-dependent dehydrogenase" evidence="12">
    <location>
        <begin position="168"/>
        <end position="322"/>
    </location>
</feature>
<dbReference type="PANTHER" id="PTHR43665:SF1">
    <property type="entry name" value="ISOPENTENYL-DIPHOSPHATE DELTA-ISOMERASE"/>
    <property type="match status" value="1"/>
</dbReference>
<keyword evidence="9 11" id="KW-0413">Isomerase</keyword>
<evidence type="ECO:0000256" key="9">
    <source>
        <dbReference type="ARBA" id="ARBA00023235"/>
    </source>
</evidence>
<keyword evidence="2 11" id="KW-0963">Cytoplasm</keyword>
<feature type="binding site" evidence="11">
    <location>
        <position position="154"/>
    </location>
    <ligand>
        <name>Mg(2+)</name>
        <dbReference type="ChEBI" id="CHEBI:18420"/>
    </ligand>
</feature>
<dbReference type="PIRSF" id="PIRSF003314">
    <property type="entry name" value="IPP_isomerase"/>
    <property type="match status" value="1"/>
</dbReference>
<evidence type="ECO:0000256" key="11">
    <source>
        <dbReference type="HAMAP-Rule" id="MF_00354"/>
    </source>
</evidence>
<comment type="catalytic activity">
    <reaction evidence="11">
        <text>isopentenyl diphosphate = dimethylallyl diphosphate</text>
        <dbReference type="Rhea" id="RHEA:23284"/>
        <dbReference type="ChEBI" id="CHEBI:57623"/>
        <dbReference type="ChEBI" id="CHEBI:128769"/>
        <dbReference type="EC" id="5.3.3.2"/>
    </reaction>
</comment>
<evidence type="ECO:0000256" key="10">
    <source>
        <dbReference type="ARBA" id="ARBA00025810"/>
    </source>
</evidence>
<dbReference type="CDD" id="cd02811">
    <property type="entry name" value="IDI-2_FMN"/>
    <property type="match status" value="1"/>
</dbReference>
<comment type="caution">
    <text evidence="11">Lacks conserved residue(s) required for the propagation of feature annotation.</text>
</comment>
<keyword evidence="8 11" id="KW-0414">Isoprene biosynthesis</keyword>
<reference evidence="14" key="1">
    <citation type="submission" date="2016-04" db="EMBL/GenBank/DDBJ databases">
        <authorList>
            <person name="Lyu Z."/>
            <person name="Lyu W."/>
        </authorList>
    </citation>
    <scope>NUCLEOTIDE SEQUENCE [LARGE SCALE GENOMIC DNA]</scope>
    <source>
        <strain evidence="14">C44</strain>
    </source>
</reference>
<organism evidence="13 14">
    <name type="scientific">Metabacillus litoralis</name>
    <dbReference type="NCBI Taxonomy" id="152268"/>
    <lineage>
        <taxon>Bacteria</taxon>
        <taxon>Bacillati</taxon>
        <taxon>Bacillota</taxon>
        <taxon>Bacilli</taxon>
        <taxon>Bacillales</taxon>
        <taxon>Bacillaceae</taxon>
        <taxon>Metabacillus</taxon>
    </lineage>
</organism>
<dbReference type="GO" id="GO:0000287">
    <property type="term" value="F:magnesium ion binding"/>
    <property type="evidence" value="ECO:0007669"/>
    <property type="project" value="UniProtKB-UniRule"/>
</dbReference>
<dbReference type="HAMAP" id="MF_00354">
    <property type="entry name" value="Idi_2"/>
    <property type="match status" value="1"/>
</dbReference>
<evidence type="ECO:0000256" key="6">
    <source>
        <dbReference type="ARBA" id="ARBA00022842"/>
    </source>
</evidence>
<feature type="binding site" evidence="11">
    <location>
        <position position="185"/>
    </location>
    <ligand>
        <name>FMN</name>
        <dbReference type="ChEBI" id="CHEBI:58210"/>
    </ligand>
</feature>
<feature type="binding site" evidence="11">
    <location>
        <begin position="280"/>
        <end position="281"/>
    </location>
    <ligand>
        <name>FMN</name>
        <dbReference type="ChEBI" id="CHEBI:58210"/>
    </ligand>
</feature>
<evidence type="ECO:0000256" key="1">
    <source>
        <dbReference type="ARBA" id="ARBA00001917"/>
    </source>
</evidence>
<comment type="subunit">
    <text evidence="10 11">Homooctamer. Dimer of tetramers.</text>
</comment>
<dbReference type="NCBIfam" id="TIGR02151">
    <property type="entry name" value="IPP_isom_2"/>
    <property type="match status" value="1"/>
</dbReference>
<evidence type="ECO:0000256" key="2">
    <source>
        <dbReference type="ARBA" id="ARBA00022490"/>
    </source>
</evidence>
<dbReference type="GO" id="GO:0005737">
    <property type="term" value="C:cytoplasm"/>
    <property type="evidence" value="ECO:0007669"/>
    <property type="project" value="UniProtKB-SubCell"/>
</dbReference>
<dbReference type="OrthoDB" id="9795032at2"/>
<dbReference type="STRING" id="152268.A6K24_21785"/>
<dbReference type="Proteomes" id="UP000078534">
    <property type="component" value="Unassembled WGS sequence"/>
</dbReference>
<dbReference type="RefSeq" id="WP_066332039.1">
    <property type="nucleotide sequence ID" value="NZ_LWSG01000013.1"/>
</dbReference>
<protein>
    <recommendedName>
        <fullName evidence="11">Isopentenyl-diphosphate delta-isomerase</fullName>
        <shortName evidence="11">IPP isomerase</shortName>
        <ecNumber evidence="11">5.3.3.2</ecNumber>
    </recommendedName>
    <alternativeName>
        <fullName evidence="11">Isopentenyl diphosphate:dimethylallyl diphosphate isomerase</fullName>
    </alternativeName>
    <alternativeName>
        <fullName evidence="11">Isopentenyl pyrophosphate isomerase</fullName>
    </alternativeName>
    <alternativeName>
        <fullName evidence="11">Type 2 isopentenyl diphosphate isomerase</fullName>
        <shortName evidence="11">IDI-2</shortName>
    </alternativeName>
</protein>
<feature type="binding site" evidence="11">
    <location>
        <position position="215"/>
    </location>
    <ligand>
        <name>FMN</name>
        <dbReference type="ChEBI" id="CHEBI:58210"/>
    </ligand>
</feature>
<dbReference type="EMBL" id="LWSG01000013">
    <property type="protein sequence ID" value="OAS86355.1"/>
    <property type="molecule type" value="Genomic_DNA"/>
</dbReference>
<keyword evidence="14" id="KW-1185">Reference proteome</keyword>
<feature type="binding site" evidence="11">
    <location>
        <position position="153"/>
    </location>
    <ligand>
        <name>substrate</name>
    </ligand>
</feature>
<evidence type="ECO:0000256" key="8">
    <source>
        <dbReference type="ARBA" id="ARBA00023229"/>
    </source>
</evidence>
<keyword evidence="3 11" id="KW-0285">Flavoprotein</keyword>
<dbReference type="GO" id="GO:0008299">
    <property type="term" value="P:isoprenoid biosynthetic process"/>
    <property type="evidence" value="ECO:0007669"/>
    <property type="project" value="UniProtKB-UniRule"/>
</dbReference>
<feature type="binding site" evidence="11">
    <location>
        <begin position="7"/>
        <end position="8"/>
    </location>
    <ligand>
        <name>substrate</name>
    </ligand>
</feature>
<comment type="subcellular location">
    <subcellularLocation>
        <location evidence="11">Cytoplasm</location>
    </subcellularLocation>
</comment>
<evidence type="ECO:0000256" key="5">
    <source>
        <dbReference type="ARBA" id="ARBA00022723"/>
    </source>
</evidence>
<dbReference type="Pfam" id="PF01070">
    <property type="entry name" value="FMN_dh"/>
    <property type="match status" value="1"/>
</dbReference>
<comment type="cofactor">
    <cofactor evidence="1 11">
        <name>FMN</name>
        <dbReference type="ChEBI" id="CHEBI:58210"/>
    </cofactor>
</comment>